<organism evidence="10 11">
    <name type="scientific">Ficus carica</name>
    <name type="common">Common fig</name>
    <dbReference type="NCBI Taxonomy" id="3494"/>
    <lineage>
        <taxon>Eukaryota</taxon>
        <taxon>Viridiplantae</taxon>
        <taxon>Streptophyta</taxon>
        <taxon>Embryophyta</taxon>
        <taxon>Tracheophyta</taxon>
        <taxon>Spermatophyta</taxon>
        <taxon>Magnoliopsida</taxon>
        <taxon>eudicotyledons</taxon>
        <taxon>Gunneridae</taxon>
        <taxon>Pentapetalae</taxon>
        <taxon>rosids</taxon>
        <taxon>fabids</taxon>
        <taxon>Rosales</taxon>
        <taxon>Moraceae</taxon>
        <taxon>Ficeae</taxon>
        <taxon>Ficus</taxon>
    </lineage>
</organism>
<dbReference type="GO" id="GO:0005737">
    <property type="term" value="C:cytoplasm"/>
    <property type="evidence" value="ECO:0007669"/>
    <property type="project" value="TreeGrafter"/>
</dbReference>
<dbReference type="GO" id="GO:0061630">
    <property type="term" value="F:ubiquitin protein ligase activity"/>
    <property type="evidence" value="ECO:0007669"/>
    <property type="project" value="UniProtKB-EC"/>
</dbReference>
<name>A0AA88DYR3_FICCA</name>
<keyword evidence="4" id="KW-0479">Metal-binding</keyword>
<accession>A0AA88DYR3</accession>
<dbReference type="InterPro" id="IPR001841">
    <property type="entry name" value="Znf_RING"/>
</dbReference>
<dbReference type="SMART" id="SM00184">
    <property type="entry name" value="RING"/>
    <property type="match status" value="1"/>
</dbReference>
<evidence type="ECO:0000259" key="9">
    <source>
        <dbReference type="PROSITE" id="PS50089"/>
    </source>
</evidence>
<dbReference type="SUPFAM" id="SSF57850">
    <property type="entry name" value="RING/U-box"/>
    <property type="match status" value="1"/>
</dbReference>
<keyword evidence="3" id="KW-0808">Transferase</keyword>
<evidence type="ECO:0000313" key="11">
    <source>
        <dbReference type="Proteomes" id="UP001187192"/>
    </source>
</evidence>
<dbReference type="GO" id="GO:0016567">
    <property type="term" value="P:protein ubiquitination"/>
    <property type="evidence" value="ECO:0007669"/>
    <property type="project" value="TreeGrafter"/>
</dbReference>
<evidence type="ECO:0000256" key="6">
    <source>
        <dbReference type="ARBA" id="ARBA00022786"/>
    </source>
</evidence>
<dbReference type="EMBL" id="BTGU01000116">
    <property type="protein sequence ID" value="GMN61694.1"/>
    <property type="molecule type" value="Genomic_DNA"/>
</dbReference>
<proteinExistence type="predicted"/>
<dbReference type="Pfam" id="PF13639">
    <property type="entry name" value="zf-RING_2"/>
    <property type="match status" value="1"/>
</dbReference>
<evidence type="ECO:0000256" key="8">
    <source>
        <dbReference type="PROSITE-ProRule" id="PRU00175"/>
    </source>
</evidence>
<evidence type="ECO:0000256" key="7">
    <source>
        <dbReference type="ARBA" id="ARBA00022833"/>
    </source>
</evidence>
<dbReference type="PANTHER" id="PTHR15710">
    <property type="entry name" value="E3 UBIQUITIN-PROTEIN LIGASE PRAJA"/>
    <property type="match status" value="1"/>
</dbReference>
<keyword evidence="11" id="KW-1185">Reference proteome</keyword>
<evidence type="ECO:0000256" key="3">
    <source>
        <dbReference type="ARBA" id="ARBA00022679"/>
    </source>
</evidence>
<keyword evidence="5 8" id="KW-0863">Zinc-finger</keyword>
<dbReference type="Gene3D" id="3.30.40.10">
    <property type="entry name" value="Zinc/RING finger domain, C3HC4 (zinc finger)"/>
    <property type="match status" value="1"/>
</dbReference>
<dbReference type="InterPro" id="IPR013083">
    <property type="entry name" value="Znf_RING/FYVE/PHD"/>
</dbReference>
<feature type="domain" description="RING-type" evidence="9">
    <location>
        <begin position="397"/>
        <end position="438"/>
    </location>
</feature>
<comment type="catalytic activity">
    <reaction evidence="1">
        <text>S-ubiquitinyl-[E2 ubiquitin-conjugating enzyme]-L-cysteine + [acceptor protein]-L-lysine = [E2 ubiquitin-conjugating enzyme]-L-cysteine + N(6)-ubiquitinyl-[acceptor protein]-L-lysine.</text>
        <dbReference type="EC" id="2.3.2.27"/>
    </reaction>
</comment>
<reference evidence="10" key="1">
    <citation type="submission" date="2023-07" db="EMBL/GenBank/DDBJ databases">
        <title>draft genome sequence of fig (Ficus carica).</title>
        <authorList>
            <person name="Takahashi T."/>
            <person name="Nishimura K."/>
        </authorList>
    </citation>
    <scope>NUCLEOTIDE SEQUENCE</scope>
</reference>
<gene>
    <name evidence="10" type="ORF">TIFTF001_030787</name>
</gene>
<dbReference type="FunFam" id="3.30.40.10:FF:000022">
    <property type="entry name" value="E3 ubiquitin-protein ligase RING1-like"/>
    <property type="match status" value="1"/>
</dbReference>
<dbReference type="AlphaFoldDB" id="A0AA88DYR3"/>
<keyword evidence="7" id="KW-0862">Zinc</keyword>
<protein>
    <recommendedName>
        <fullName evidence="2">RING-type E3 ubiquitin transferase</fullName>
        <ecNumber evidence="2">2.3.2.27</ecNumber>
    </recommendedName>
</protein>
<evidence type="ECO:0000256" key="4">
    <source>
        <dbReference type="ARBA" id="ARBA00022723"/>
    </source>
</evidence>
<comment type="caution">
    <text evidence="10">The sequence shown here is derived from an EMBL/GenBank/DDBJ whole genome shotgun (WGS) entry which is preliminary data.</text>
</comment>
<evidence type="ECO:0000256" key="5">
    <source>
        <dbReference type="ARBA" id="ARBA00022771"/>
    </source>
</evidence>
<dbReference type="CDD" id="cd16667">
    <property type="entry name" value="RING-H2_RNF126-like"/>
    <property type="match status" value="1"/>
</dbReference>
<dbReference type="EC" id="2.3.2.27" evidence="2"/>
<dbReference type="PANTHER" id="PTHR15710:SF108">
    <property type="entry name" value="OS03G0286100 PROTEIN"/>
    <property type="match status" value="1"/>
</dbReference>
<sequence>MAEVTFHSLHDLEDDPRQTLSLDHSLSFWSHHDFDLYASDPEFPSSDLEFPPSDLSIHASITALHDVDGDGDDDDNMFSLHESSAIHADAVLEAGSAANADILEDRENQVHFVMDLFQQRVEQSGRGGLVSETLGDSNFGVIEENYDGIDLNLGLGLGLDLGIDRHCVEMDAEDEFFFARRVSGRSESGEATTLANSVGLVGFGSESDEDENGIIGIELNSDDVYGLDHVNEHNHDIDDEASIPLCWDSLQLEDQRETMEDFEWEEIDGRVDEREALSTLSLEAENDGSESVSVSVARLFAREEDGEDASLEREGGLGNLDWQVLLAVNNLDTNLEAEPYFGEHDYIYPAEYDMLFGQFTENEGDMMGRPPASKTVIKNLPWVVLTQEDVENNNALCAVCKDELTVGEKAKQLPCLHRYHNDCIVPWLGIRNTCPVCRHELPTDDPHYERRRAQRVARIG</sequence>
<dbReference type="PROSITE" id="PS50089">
    <property type="entry name" value="ZF_RING_2"/>
    <property type="match status" value="1"/>
</dbReference>
<dbReference type="GO" id="GO:0008270">
    <property type="term" value="F:zinc ion binding"/>
    <property type="evidence" value="ECO:0007669"/>
    <property type="project" value="UniProtKB-KW"/>
</dbReference>
<evidence type="ECO:0000256" key="2">
    <source>
        <dbReference type="ARBA" id="ARBA00012483"/>
    </source>
</evidence>
<evidence type="ECO:0000313" key="10">
    <source>
        <dbReference type="EMBL" id="GMN61694.1"/>
    </source>
</evidence>
<dbReference type="Proteomes" id="UP001187192">
    <property type="component" value="Unassembled WGS sequence"/>
</dbReference>
<evidence type="ECO:0000256" key="1">
    <source>
        <dbReference type="ARBA" id="ARBA00000900"/>
    </source>
</evidence>
<keyword evidence="6" id="KW-0833">Ubl conjugation pathway</keyword>